<dbReference type="CDD" id="cd14014">
    <property type="entry name" value="STKc_PknB_like"/>
    <property type="match status" value="1"/>
</dbReference>
<dbReference type="PROSITE" id="PS00108">
    <property type="entry name" value="PROTEIN_KINASE_ST"/>
    <property type="match status" value="1"/>
</dbReference>
<gene>
    <name evidence="6" type="ORF">AMOR_41640</name>
</gene>
<accession>A0ABM7X046</accession>
<evidence type="ECO:0000256" key="4">
    <source>
        <dbReference type="ARBA" id="ARBA00022840"/>
    </source>
</evidence>
<dbReference type="EMBL" id="AP025591">
    <property type="protein sequence ID" value="BDG05168.1"/>
    <property type="molecule type" value="Genomic_DNA"/>
</dbReference>
<keyword evidence="2" id="KW-0547">Nucleotide-binding</keyword>
<name>A0ABM7X046_9BACT</name>
<dbReference type="Gene3D" id="1.10.510.10">
    <property type="entry name" value="Transferase(Phosphotransferase) domain 1"/>
    <property type="match status" value="1"/>
</dbReference>
<dbReference type="PANTHER" id="PTHR43289:SF6">
    <property type="entry name" value="SERINE_THREONINE-PROTEIN KINASE NEKL-3"/>
    <property type="match status" value="1"/>
</dbReference>
<organism evidence="6 7">
    <name type="scientific">Anaeromyxobacter oryzae</name>
    <dbReference type="NCBI Taxonomy" id="2918170"/>
    <lineage>
        <taxon>Bacteria</taxon>
        <taxon>Pseudomonadati</taxon>
        <taxon>Myxococcota</taxon>
        <taxon>Myxococcia</taxon>
        <taxon>Myxococcales</taxon>
        <taxon>Cystobacterineae</taxon>
        <taxon>Anaeromyxobacteraceae</taxon>
        <taxon>Anaeromyxobacter</taxon>
    </lineage>
</organism>
<dbReference type="InterPro" id="IPR011009">
    <property type="entry name" value="Kinase-like_dom_sf"/>
</dbReference>
<dbReference type="Proteomes" id="UP001162891">
    <property type="component" value="Chromosome"/>
</dbReference>
<dbReference type="InterPro" id="IPR008271">
    <property type="entry name" value="Ser/Thr_kinase_AS"/>
</dbReference>
<evidence type="ECO:0000256" key="2">
    <source>
        <dbReference type="ARBA" id="ARBA00022741"/>
    </source>
</evidence>
<dbReference type="PANTHER" id="PTHR43289">
    <property type="entry name" value="MITOGEN-ACTIVATED PROTEIN KINASE KINASE KINASE 20-RELATED"/>
    <property type="match status" value="1"/>
</dbReference>
<dbReference type="Pfam" id="PF00069">
    <property type="entry name" value="Pkinase"/>
    <property type="match status" value="1"/>
</dbReference>
<reference evidence="7" key="1">
    <citation type="journal article" date="2022" name="Int. J. Syst. Evol. Microbiol.">
        <title>Anaeromyxobacter oryzae sp. nov., Anaeromyxobacter diazotrophicus sp. nov. and Anaeromyxobacter paludicola sp. nov., isolated from paddy soils.</title>
        <authorList>
            <person name="Itoh H."/>
            <person name="Xu Z."/>
            <person name="Mise K."/>
            <person name="Masuda Y."/>
            <person name="Ushijima N."/>
            <person name="Hayakawa C."/>
            <person name="Shiratori Y."/>
            <person name="Senoo K."/>
        </authorList>
    </citation>
    <scope>NUCLEOTIDE SEQUENCE [LARGE SCALE GENOMIC DNA]</scope>
    <source>
        <strain evidence="7">Red232</strain>
    </source>
</reference>
<dbReference type="PIRSF" id="PIRSF000654">
    <property type="entry name" value="Integrin-linked_kinase"/>
    <property type="match status" value="1"/>
</dbReference>
<dbReference type="SUPFAM" id="SSF56112">
    <property type="entry name" value="Protein kinase-like (PK-like)"/>
    <property type="match status" value="1"/>
</dbReference>
<keyword evidence="1" id="KW-0808">Transferase</keyword>
<evidence type="ECO:0000259" key="5">
    <source>
        <dbReference type="PROSITE" id="PS50011"/>
    </source>
</evidence>
<dbReference type="PROSITE" id="PS50011">
    <property type="entry name" value="PROTEIN_KINASE_DOM"/>
    <property type="match status" value="1"/>
</dbReference>
<protein>
    <recommendedName>
        <fullName evidence="5">Protein kinase domain-containing protein</fullName>
    </recommendedName>
</protein>
<keyword evidence="4" id="KW-0067">ATP-binding</keyword>
<proteinExistence type="predicted"/>
<feature type="domain" description="Protein kinase" evidence="5">
    <location>
        <begin position="7"/>
        <end position="257"/>
    </location>
</feature>
<keyword evidence="7" id="KW-1185">Reference proteome</keyword>
<dbReference type="RefSeq" id="WP_248353729.1">
    <property type="nucleotide sequence ID" value="NZ_AP025591.1"/>
</dbReference>
<evidence type="ECO:0000256" key="3">
    <source>
        <dbReference type="ARBA" id="ARBA00022777"/>
    </source>
</evidence>
<evidence type="ECO:0000256" key="1">
    <source>
        <dbReference type="ARBA" id="ARBA00022679"/>
    </source>
</evidence>
<sequence length="261" mass="28611">MRLSPAYRTLRLLRQNGDVGVYDAWSVVRGCRCVAKVLRSGRFDRPAGRRALRAEAALLLSLSHPHIVRAYELLQRPRLALIMETLPGETLSHLVRRTGPLRPRDVAMLGRQLCSALHYLHGVGVLHLDVKPSNIVCQGGLVRLLDLGIARAPGRGVPGIGTATYMAPEQARGDFLTAATDVFALGAVLFEAATGAPPFRSDGARNRYEQLERRAPRVGTVRRHLPTALSETIDSSMEPEPARRPPLPVIRRALERVSPPA</sequence>
<keyword evidence="3" id="KW-0418">Kinase</keyword>
<dbReference type="InterPro" id="IPR000719">
    <property type="entry name" value="Prot_kinase_dom"/>
</dbReference>
<evidence type="ECO:0000313" key="6">
    <source>
        <dbReference type="EMBL" id="BDG05168.1"/>
    </source>
</evidence>
<evidence type="ECO:0000313" key="7">
    <source>
        <dbReference type="Proteomes" id="UP001162891"/>
    </source>
</evidence>
<dbReference type="SMART" id="SM00220">
    <property type="entry name" value="S_TKc"/>
    <property type="match status" value="1"/>
</dbReference>